<keyword evidence="3" id="KW-1185">Reference proteome</keyword>
<evidence type="ECO:0000313" key="3">
    <source>
        <dbReference type="Proteomes" id="UP000054549"/>
    </source>
</evidence>
<reference evidence="2 3" key="1">
    <citation type="submission" date="2014-04" db="EMBL/GenBank/DDBJ databases">
        <title>Evolutionary Origins and Diversification of the Mycorrhizal Mutualists.</title>
        <authorList>
            <consortium name="DOE Joint Genome Institute"/>
            <consortium name="Mycorrhizal Genomics Consortium"/>
            <person name="Kohler A."/>
            <person name="Kuo A."/>
            <person name="Nagy L.G."/>
            <person name="Floudas D."/>
            <person name="Copeland A."/>
            <person name="Barry K.W."/>
            <person name="Cichocki N."/>
            <person name="Veneault-Fourrey C."/>
            <person name="LaButti K."/>
            <person name="Lindquist E.A."/>
            <person name="Lipzen A."/>
            <person name="Lundell T."/>
            <person name="Morin E."/>
            <person name="Murat C."/>
            <person name="Riley R."/>
            <person name="Ohm R."/>
            <person name="Sun H."/>
            <person name="Tunlid A."/>
            <person name="Henrissat B."/>
            <person name="Grigoriev I.V."/>
            <person name="Hibbett D.S."/>
            <person name="Martin F."/>
        </authorList>
    </citation>
    <scope>NUCLEOTIDE SEQUENCE [LARGE SCALE GENOMIC DNA]</scope>
    <source>
        <strain evidence="2 3">Koide BX008</strain>
    </source>
</reference>
<protein>
    <submittedName>
        <fullName evidence="2">Uncharacterized protein</fullName>
    </submittedName>
</protein>
<dbReference type="HOGENOM" id="CLU_2096273_0_0_1"/>
<sequence>MSTTTCSQSSHMRHPWFHTFATKRKVSPSDDSQQSFKRRKYSTLEHGFAHLTLTPDQDTDVPMDSSDMVAPEVSDHVVRPSSVEEPTDIKMRTSTWYEPEPDRRYPHTSRLPRTDT</sequence>
<accession>A0A0C2SZK1</accession>
<organism evidence="2 3">
    <name type="scientific">Amanita muscaria (strain Koide BX008)</name>
    <dbReference type="NCBI Taxonomy" id="946122"/>
    <lineage>
        <taxon>Eukaryota</taxon>
        <taxon>Fungi</taxon>
        <taxon>Dikarya</taxon>
        <taxon>Basidiomycota</taxon>
        <taxon>Agaricomycotina</taxon>
        <taxon>Agaricomycetes</taxon>
        <taxon>Agaricomycetidae</taxon>
        <taxon>Agaricales</taxon>
        <taxon>Pluteineae</taxon>
        <taxon>Amanitaceae</taxon>
        <taxon>Amanita</taxon>
    </lineage>
</organism>
<proteinExistence type="predicted"/>
<dbReference type="AlphaFoldDB" id="A0A0C2SZK1"/>
<gene>
    <name evidence="2" type="ORF">M378DRAFT_158112</name>
</gene>
<evidence type="ECO:0000256" key="1">
    <source>
        <dbReference type="SAM" id="MobiDB-lite"/>
    </source>
</evidence>
<evidence type="ECO:0000313" key="2">
    <source>
        <dbReference type="EMBL" id="KIL68960.1"/>
    </source>
</evidence>
<dbReference type="EMBL" id="KN818227">
    <property type="protein sequence ID" value="KIL68960.1"/>
    <property type="molecule type" value="Genomic_DNA"/>
</dbReference>
<dbReference type="OrthoDB" id="3364141at2759"/>
<dbReference type="Proteomes" id="UP000054549">
    <property type="component" value="Unassembled WGS sequence"/>
</dbReference>
<dbReference type="InParanoid" id="A0A0C2SZK1"/>
<dbReference type="STRING" id="946122.A0A0C2SZK1"/>
<feature type="region of interest" description="Disordered" evidence="1">
    <location>
        <begin position="54"/>
        <end position="116"/>
    </location>
</feature>
<name>A0A0C2SZK1_AMAMK</name>